<dbReference type="PANTHER" id="PTHR30250">
    <property type="entry name" value="PST FAMILY PREDICTED COLANIC ACID TRANSPORTER"/>
    <property type="match status" value="1"/>
</dbReference>
<dbReference type="EMBL" id="LBWA01000005">
    <property type="protein sequence ID" value="KKQ98139.1"/>
    <property type="molecule type" value="Genomic_DNA"/>
</dbReference>
<organism evidence="7 8">
    <name type="scientific">Candidatus Woesebacteria bacterium GW2011_GWA1_39_12</name>
    <dbReference type="NCBI Taxonomy" id="1618549"/>
    <lineage>
        <taxon>Bacteria</taxon>
        <taxon>Candidatus Woeseibacteriota</taxon>
    </lineage>
</organism>
<dbReference type="InterPro" id="IPR002797">
    <property type="entry name" value="Polysacc_synth"/>
</dbReference>
<reference evidence="7 8" key="1">
    <citation type="journal article" date="2015" name="Nature">
        <title>rRNA introns, odd ribosomes, and small enigmatic genomes across a large radiation of phyla.</title>
        <authorList>
            <person name="Brown C.T."/>
            <person name="Hug L.A."/>
            <person name="Thomas B.C."/>
            <person name="Sharon I."/>
            <person name="Castelle C.J."/>
            <person name="Singh A."/>
            <person name="Wilkins M.J."/>
            <person name="Williams K.H."/>
            <person name="Banfield J.F."/>
        </authorList>
    </citation>
    <scope>NUCLEOTIDE SEQUENCE [LARGE SCALE GENOMIC DNA]</scope>
</reference>
<dbReference type="InterPro" id="IPR050833">
    <property type="entry name" value="Poly_Biosynth_Transport"/>
</dbReference>
<evidence type="ECO:0000256" key="3">
    <source>
        <dbReference type="ARBA" id="ARBA00022692"/>
    </source>
</evidence>
<evidence type="ECO:0000256" key="1">
    <source>
        <dbReference type="ARBA" id="ARBA00004651"/>
    </source>
</evidence>
<sequence length="421" mass="46461">MRNFLRNVVVTSTFRQSSITFIGTVINGALGALFYIISARFLGPSSFGLMMVAITVLTLIGDVGDLGVNTGIVRFVGKYSSKNLDKAKKFLKLGLEVKVFVALLVISLGYILSPFLANTIFSKKELVTSLRIAFVGVSSYLLFSFIVSSLQSFQKYYSWSIIQIGTNLIRLVFVLAMLWVGILTSDNVLLIYVLIPFIGFFVGLRLIPVSFLKVKEESSVARDFFKYNKWVAIFLVAAAVGARLDTFISARLLSATEVGIYSAANQLIQIVPQIVVAISTVVAPKMAGMSSIGELVRYMKKVQVLVLGLAILGIVSIPFVVYLIPLIYGQSYLASVPVFIILLLAYLIFLISVPIHNSVFYYFSYPKLFFYLSIAHATLIGVVGWNLILSMGVMGAAITVLIGQLFNFIVPLIWVLRKIRK</sequence>
<evidence type="ECO:0000313" key="8">
    <source>
        <dbReference type="Proteomes" id="UP000034325"/>
    </source>
</evidence>
<feature type="transmembrane region" description="Helical" evidence="6">
    <location>
        <begin position="21"/>
        <end position="43"/>
    </location>
</feature>
<dbReference type="AlphaFoldDB" id="A0A0G0PJA0"/>
<dbReference type="PANTHER" id="PTHR30250:SF11">
    <property type="entry name" value="O-ANTIGEN TRANSPORTER-RELATED"/>
    <property type="match status" value="1"/>
</dbReference>
<keyword evidence="4 6" id="KW-1133">Transmembrane helix</keyword>
<feature type="transmembrane region" description="Helical" evidence="6">
    <location>
        <begin position="304"/>
        <end position="328"/>
    </location>
</feature>
<evidence type="ECO:0000256" key="4">
    <source>
        <dbReference type="ARBA" id="ARBA00022989"/>
    </source>
</evidence>
<dbReference type="Pfam" id="PF01943">
    <property type="entry name" value="Polysacc_synt"/>
    <property type="match status" value="1"/>
</dbReference>
<evidence type="ECO:0008006" key="9">
    <source>
        <dbReference type="Google" id="ProtNLM"/>
    </source>
</evidence>
<accession>A0A0G0PJA0</accession>
<comment type="subcellular location">
    <subcellularLocation>
        <location evidence="1">Cell membrane</location>
        <topology evidence="1">Multi-pass membrane protein</topology>
    </subcellularLocation>
</comment>
<feature type="transmembrane region" description="Helical" evidence="6">
    <location>
        <begin position="129"/>
        <end position="147"/>
    </location>
</feature>
<feature type="transmembrane region" description="Helical" evidence="6">
    <location>
        <begin position="227"/>
        <end position="244"/>
    </location>
</feature>
<feature type="transmembrane region" description="Helical" evidence="6">
    <location>
        <begin position="264"/>
        <end position="283"/>
    </location>
</feature>
<feature type="transmembrane region" description="Helical" evidence="6">
    <location>
        <begin position="394"/>
        <end position="416"/>
    </location>
</feature>
<feature type="transmembrane region" description="Helical" evidence="6">
    <location>
        <begin position="368"/>
        <end position="388"/>
    </location>
</feature>
<name>A0A0G0PJA0_9BACT</name>
<dbReference type="GO" id="GO:0005886">
    <property type="term" value="C:plasma membrane"/>
    <property type="evidence" value="ECO:0007669"/>
    <property type="project" value="UniProtKB-SubCell"/>
</dbReference>
<evidence type="ECO:0000256" key="2">
    <source>
        <dbReference type="ARBA" id="ARBA00022475"/>
    </source>
</evidence>
<feature type="transmembrane region" description="Helical" evidence="6">
    <location>
        <begin position="334"/>
        <end position="356"/>
    </location>
</feature>
<protein>
    <recommendedName>
        <fullName evidence="9">Polysaccharide biosynthesis protein</fullName>
    </recommendedName>
</protein>
<feature type="transmembrane region" description="Helical" evidence="6">
    <location>
        <begin position="49"/>
        <end position="76"/>
    </location>
</feature>
<dbReference type="Proteomes" id="UP000034325">
    <property type="component" value="Unassembled WGS sequence"/>
</dbReference>
<proteinExistence type="predicted"/>
<keyword evidence="2" id="KW-1003">Cell membrane</keyword>
<feature type="transmembrane region" description="Helical" evidence="6">
    <location>
        <begin position="97"/>
        <end position="117"/>
    </location>
</feature>
<evidence type="ECO:0000256" key="6">
    <source>
        <dbReference type="SAM" id="Phobius"/>
    </source>
</evidence>
<feature type="transmembrane region" description="Helical" evidence="6">
    <location>
        <begin position="188"/>
        <end position="207"/>
    </location>
</feature>
<gene>
    <name evidence="7" type="ORF">UT23_C0005G0062</name>
</gene>
<comment type="caution">
    <text evidence="7">The sequence shown here is derived from an EMBL/GenBank/DDBJ whole genome shotgun (WGS) entry which is preliminary data.</text>
</comment>
<keyword evidence="5 6" id="KW-0472">Membrane</keyword>
<keyword evidence="3 6" id="KW-0812">Transmembrane</keyword>
<evidence type="ECO:0000313" key="7">
    <source>
        <dbReference type="EMBL" id="KKQ98139.1"/>
    </source>
</evidence>
<feature type="transmembrane region" description="Helical" evidence="6">
    <location>
        <begin position="159"/>
        <end position="182"/>
    </location>
</feature>
<evidence type="ECO:0000256" key="5">
    <source>
        <dbReference type="ARBA" id="ARBA00023136"/>
    </source>
</evidence>